<dbReference type="InterPro" id="IPR032474">
    <property type="entry name" value="Argonaute_N"/>
</dbReference>
<feature type="compositionally biased region" description="Basic and acidic residues" evidence="1">
    <location>
        <begin position="86"/>
        <end position="98"/>
    </location>
</feature>
<dbReference type="Proteomes" id="UP000593564">
    <property type="component" value="Unassembled WGS sequence"/>
</dbReference>
<sequence length="281" mass="31070">MERGGANYSRRTPHGRGSGGCDRGGSADQQKHYHHHHQYHGGGQGGGGTYTATLQPPQPPPQQWGPRPVQGQRGPCMRPPPRVRPTRQDSGEISDRGRGRIPGRRGSGKAGQPAPAPPTQSLSSPEPPPRPRPDFQILEQPPASSLPRTKENNLVPVRRPDKGGTHSIQSPKLLVNHFPILKRRFLPKNRSAKIQKSHLRMIKDKLFSDDPSQFPLSSTAYDGDKNIFSAVELPTEKFKVKFSDGEGMKCVSYIVTIKEVKKLRFGKLKDYLSGEIMSYPS</sequence>
<feature type="region of interest" description="Disordered" evidence="1">
    <location>
        <begin position="1"/>
        <end position="170"/>
    </location>
</feature>
<evidence type="ECO:0000256" key="1">
    <source>
        <dbReference type="SAM" id="MobiDB-lite"/>
    </source>
</evidence>
<evidence type="ECO:0000259" key="2">
    <source>
        <dbReference type="Pfam" id="PF16486"/>
    </source>
</evidence>
<reference evidence="3 4" key="2">
    <citation type="submission" date="2020-07" db="EMBL/GenBank/DDBJ databases">
        <title>Genome assembly of wild tea tree DASZ reveals pedigree and selection history of tea varieties.</title>
        <authorList>
            <person name="Zhang W."/>
        </authorList>
    </citation>
    <scope>NUCLEOTIDE SEQUENCE [LARGE SCALE GENOMIC DNA]</scope>
    <source>
        <strain evidence="4">cv. G240</strain>
        <tissue evidence="3">Leaf</tissue>
    </source>
</reference>
<protein>
    <recommendedName>
        <fullName evidence="2">Protein argonaute N-terminal domain-containing protein</fullName>
    </recommendedName>
</protein>
<feature type="compositionally biased region" description="Gly residues" evidence="1">
    <location>
        <begin position="40"/>
        <end position="49"/>
    </location>
</feature>
<name>A0A7J7G5U7_CAMSI</name>
<evidence type="ECO:0000313" key="4">
    <source>
        <dbReference type="Proteomes" id="UP000593564"/>
    </source>
</evidence>
<feature type="domain" description="Protein argonaute N-terminal" evidence="2">
    <location>
        <begin position="172"/>
        <end position="275"/>
    </location>
</feature>
<comment type="caution">
    <text evidence="3">The sequence shown here is derived from an EMBL/GenBank/DDBJ whole genome shotgun (WGS) entry which is preliminary data.</text>
</comment>
<proteinExistence type="predicted"/>
<reference evidence="4" key="1">
    <citation type="journal article" date="2020" name="Nat. Commun.">
        <title>Genome assembly of wild tea tree DASZ reveals pedigree and selection history of tea varieties.</title>
        <authorList>
            <person name="Zhang W."/>
            <person name="Zhang Y."/>
            <person name="Qiu H."/>
            <person name="Guo Y."/>
            <person name="Wan H."/>
            <person name="Zhang X."/>
            <person name="Scossa F."/>
            <person name="Alseekh S."/>
            <person name="Zhang Q."/>
            <person name="Wang P."/>
            <person name="Xu L."/>
            <person name="Schmidt M.H."/>
            <person name="Jia X."/>
            <person name="Li D."/>
            <person name="Zhu A."/>
            <person name="Guo F."/>
            <person name="Chen W."/>
            <person name="Ni D."/>
            <person name="Usadel B."/>
            <person name="Fernie A.R."/>
            <person name="Wen W."/>
        </authorList>
    </citation>
    <scope>NUCLEOTIDE SEQUENCE [LARGE SCALE GENOMIC DNA]</scope>
    <source>
        <strain evidence="4">cv. G240</strain>
    </source>
</reference>
<keyword evidence="4" id="KW-1185">Reference proteome</keyword>
<gene>
    <name evidence="3" type="ORF">HYC85_027086</name>
</gene>
<dbReference type="AlphaFoldDB" id="A0A7J7G5U7"/>
<evidence type="ECO:0000313" key="3">
    <source>
        <dbReference type="EMBL" id="KAF5935957.1"/>
    </source>
</evidence>
<organism evidence="3 4">
    <name type="scientific">Camellia sinensis</name>
    <name type="common">Tea plant</name>
    <name type="synonym">Thea sinensis</name>
    <dbReference type="NCBI Taxonomy" id="4442"/>
    <lineage>
        <taxon>Eukaryota</taxon>
        <taxon>Viridiplantae</taxon>
        <taxon>Streptophyta</taxon>
        <taxon>Embryophyta</taxon>
        <taxon>Tracheophyta</taxon>
        <taxon>Spermatophyta</taxon>
        <taxon>Magnoliopsida</taxon>
        <taxon>eudicotyledons</taxon>
        <taxon>Gunneridae</taxon>
        <taxon>Pentapetalae</taxon>
        <taxon>asterids</taxon>
        <taxon>Ericales</taxon>
        <taxon>Theaceae</taxon>
        <taxon>Camellia</taxon>
    </lineage>
</organism>
<accession>A0A7J7G5U7</accession>
<dbReference type="EMBL" id="JACBKZ010000013">
    <property type="protein sequence ID" value="KAF5935957.1"/>
    <property type="molecule type" value="Genomic_DNA"/>
</dbReference>
<feature type="compositionally biased region" description="Low complexity" evidence="1">
    <location>
        <begin position="64"/>
        <end position="75"/>
    </location>
</feature>
<dbReference type="Pfam" id="PF16486">
    <property type="entry name" value="ArgoN"/>
    <property type="match status" value="1"/>
</dbReference>